<dbReference type="Proteomes" id="UP000630615">
    <property type="component" value="Unassembled WGS sequence"/>
</dbReference>
<evidence type="ECO:0000313" key="1">
    <source>
        <dbReference type="EMBL" id="GGD02990.1"/>
    </source>
</evidence>
<dbReference type="RefSeq" id="WP_088271900.1">
    <property type="nucleotide sequence ID" value="NZ_BMKI01000014.1"/>
</dbReference>
<sequence length="1124" mass="125927">MSDRLLNSTCKKMFEIFFIACSLLLAFFLNSKLVDAVGDINTDISVSSFQSEILSGQTGTFSIELKATGSRQTYTDAKMRIKLPEEGVFQQSLEELKIDGVTPAYDSVQKQLTYAFPNFKAGKTYKTVLKIVTTNGETKNGSEIPVQAFFESKEINMSDMAKVKIKSTINMSMSKIYDGSQDRSAGLAPMPGDTINWKIKSTVNSSNTGLIFLKEGSPIKITDKIVNSNLEYVGNSLGVEPIVEKQIDGSTHYSWIFPAPSIEEQKKSIEEGKTIFDIEFQVYTKIAKGVKDRTVLSNQYFMSSFGTDDVSASSDTKEGIVRTGTSEYKFPSSNGNFISSVYRGPGNNKGGLGSSVNPNITTTDGADLLFVNQVSLVGGKAYNDPGRLSARRWDYEAMYRNRVEFDYIGVNEVVDPNLILSSIRIYKPTQYVLYGVPVTPFDSIPRISIKFEINSPNNFRKLQLTDEQTTKILLDDTILLGRKDLMLSENERVLSYEVLYQYDDNKNTANTNLQGTRMPVDTFLGVYSNYRVKQGATGTLANRTFYRGKIHGETKEYYRYGENHQSPTDWLGPRTVNIEATTNMAPIVKASVEFLDHSGDAVLVGENKLKATLRNDYSSNVDLQEPIESYILLPKGIQMNMGAKPIFTDSLGLKSDEDDSSANGDFEVVTDNYNGTEQQLIKVHWNDKRVFANSSVSVEFAINVSDKAGPKLRPTVFGFAKNNKFSAVPGTGIITDTIVENDQSDINGDGDTTQQYFKSSNNYQLLKRTGVSVEKFVKKEADANYKNKVSISSTEKLSFQLKVTNPLKDTIDNFVLMDVFPSIDDSGITDNVARGSQANLHLLDKIVLNDEWASKFDVMYSTSENPKRDDLIQKVNYPSTTQKITNPANSSSPIWLSASEVQKWSDIRSFKISLKESEILEDLETFTVEFDMKADENIDFKTEKVMYNSFAVASNDLQVVESPAVEIKVKKDINKINIRQTVLNPNEDVVIPSMGFHVLEGNELSMERPLTSKSTTIDDEQHITSDLFKKYIIFEDTNLVLKTRVPEYYKFVGYILTIDEKNLGEDHSSKNKESIKLDNEVPVDFDNSDECWITVFITPNIDGDDSPKPYSWDYKTNLFGKKAK</sequence>
<name>A0ABQ1PT98_9ENTE</name>
<organism evidence="1 2">
    <name type="scientific">Enterococcus wangshanyuanii</name>
    <dbReference type="NCBI Taxonomy" id="2005703"/>
    <lineage>
        <taxon>Bacteria</taxon>
        <taxon>Bacillati</taxon>
        <taxon>Bacillota</taxon>
        <taxon>Bacilli</taxon>
        <taxon>Lactobacillales</taxon>
        <taxon>Enterococcaceae</taxon>
        <taxon>Enterococcus</taxon>
    </lineage>
</organism>
<dbReference type="EMBL" id="BMKI01000014">
    <property type="protein sequence ID" value="GGD02990.1"/>
    <property type="molecule type" value="Genomic_DNA"/>
</dbReference>
<keyword evidence="2" id="KW-1185">Reference proteome</keyword>
<evidence type="ECO:0000313" key="2">
    <source>
        <dbReference type="Proteomes" id="UP000630615"/>
    </source>
</evidence>
<accession>A0ABQ1PT98</accession>
<reference evidence="2" key="1">
    <citation type="journal article" date="2019" name="Int. J. Syst. Evol. Microbiol.">
        <title>The Global Catalogue of Microorganisms (GCM) 10K type strain sequencing project: providing services to taxonomists for standard genome sequencing and annotation.</title>
        <authorList>
            <consortium name="The Broad Institute Genomics Platform"/>
            <consortium name="The Broad Institute Genome Sequencing Center for Infectious Disease"/>
            <person name="Wu L."/>
            <person name="Ma J."/>
        </authorList>
    </citation>
    <scope>NUCLEOTIDE SEQUENCE [LARGE SCALE GENOMIC DNA]</scope>
    <source>
        <strain evidence="2">CGMCC 1.15942</strain>
    </source>
</reference>
<gene>
    <name evidence="1" type="ORF">GCM10011573_35570</name>
</gene>
<protein>
    <submittedName>
        <fullName evidence="1">Peptidoglycan-binding protein</fullName>
    </submittedName>
</protein>
<proteinExistence type="predicted"/>
<comment type="caution">
    <text evidence="1">The sequence shown here is derived from an EMBL/GenBank/DDBJ whole genome shotgun (WGS) entry which is preliminary data.</text>
</comment>